<dbReference type="EMBL" id="ML976674">
    <property type="protein sequence ID" value="KAF1974571.1"/>
    <property type="molecule type" value="Genomic_DNA"/>
</dbReference>
<proteinExistence type="predicted"/>
<accession>A0A6A5VBP9</accession>
<name>A0A6A5VBP9_9PLEO</name>
<reference evidence="2" key="1">
    <citation type="journal article" date="2020" name="Stud. Mycol.">
        <title>101 Dothideomycetes genomes: a test case for predicting lifestyles and emergence of pathogens.</title>
        <authorList>
            <person name="Haridas S."/>
            <person name="Albert R."/>
            <person name="Binder M."/>
            <person name="Bloem J."/>
            <person name="Labutti K."/>
            <person name="Salamov A."/>
            <person name="Andreopoulos B."/>
            <person name="Baker S."/>
            <person name="Barry K."/>
            <person name="Bills G."/>
            <person name="Bluhm B."/>
            <person name="Cannon C."/>
            <person name="Castanera R."/>
            <person name="Culley D."/>
            <person name="Daum C."/>
            <person name="Ezra D."/>
            <person name="Gonzalez J."/>
            <person name="Henrissat B."/>
            <person name="Kuo A."/>
            <person name="Liang C."/>
            <person name="Lipzen A."/>
            <person name="Lutzoni F."/>
            <person name="Magnuson J."/>
            <person name="Mondo S."/>
            <person name="Nolan M."/>
            <person name="Ohm R."/>
            <person name="Pangilinan J."/>
            <person name="Park H.-J."/>
            <person name="Ramirez L."/>
            <person name="Alfaro M."/>
            <person name="Sun H."/>
            <person name="Tritt A."/>
            <person name="Yoshinaga Y."/>
            <person name="Zwiers L.-H."/>
            <person name="Turgeon B."/>
            <person name="Goodwin S."/>
            <person name="Spatafora J."/>
            <person name="Crous P."/>
            <person name="Grigoriev I."/>
        </authorList>
    </citation>
    <scope>NUCLEOTIDE SEQUENCE</scope>
    <source>
        <strain evidence="2">CBS 107.79</strain>
    </source>
</reference>
<protein>
    <recommendedName>
        <fullName evidence="1">Azaphilone pigments biosynthesis cluster protein L N-terminal domain-containing protein</fullName>
    </recommendedName>
</protein>
<dbReference type="AlphaFoldDB" id="A0A6A5VBP9"/>
<dbReference type="Pfam" id="PF17111">
    <property type="entry name" value="PigL_N"/>
    <property type="match status" value="1"/>
</dbReference>
<dbReference type="InterPro" id="IPR031348">
    <property type="entry name" value="PigL_N"/>
</dbReference>
<dbReference type="Proteomes" id="UP000800036">
    <property type="component" value="Unassembled WGS sequence"/>
</dbReference>
<keyword evidence="3" id="KW-1185">Reference proteome</keyword>
<organism evidence="2 3">
    <name type="scientific">Bimuria novae-zelandiae CBS 107.79</name>
    <dbReference type="NCBI Taxonomy" id="1447943"/>
    <lineage>
        <taxon>Eukaryota</taxon>
        <taxon>Fungi</taxon>
        <taxon>Dikarya</taxon>
        <taxon>Ascomycota</taxon>
        <taxon>Pezizomycotina</taxon>
        <taxon>Dothideomycetes</taxon>
        <taxon>Pleosporomycetidae</taxon>
        <taxon>Pleosporales</taxon>
        <taxon>Massarineae</taxon>
        <taxon>Didymosphaeriaceae</taxon>
        <taxon>Bimuria</taxon>
    </lineage>
</organism>
<sequence length="283" mass="30988">MADPLSITAAVVGITAPALEGVRLLLNDLQQLKDAPKTVRRLLEDVHSVDAALGLLQSVENREWQLLGPDISKESERTISSCTQACFLFRTDLQRWTRHSDDGKLGWQDRAKVGLFKQGQIKAMSEQLQNCKLTVNSIVSIATLYSSVRHSHITEDIKKTISEKQEEVKSAITATDKQLIILDNKLEELNLSSDDGVVAEPNEDKTKALQQYEEERKAIVASRRLLDELLSRAQEEAVAKAAAKGQASSTTVGSVTFGNQNSGLQTGVINGGVHGAIFGRKQE</sequence>
<dbReference type="OrthoDB" id="432483at2759"/>
<gene>
    <name evidence="2" type="ORF">BU23DRAFT_504989</name>
</gene>
<evidence type="ECO:0000313" key="3">
    <source>
        <dbReference type="Proteomes" id="UP000800036"/>
    </source>
</evidence>
<evidence type="ECO:0000313" key="2">
    <source>
        <dbReference type="EMBL" id="KAF1974571.1"/>
    </source>
</evidence>
<feature type="domain" description="Azaphilone pigments biosynthesis cluster protein L N-terminal" evidence="1">
    <location>
        <begin position="2"/>
        <end position="219"/>
    </location>
</feature>
<evidence type="ECO:0000259" key="1">
    <source>
        <dbReference type="Pfam" id="PF17111"/>
    </source>
</evidence>